<organism evidence="1 2">
    <name type="scientific">Laspinema palackyanum D2a</name>
    <dbReference type="NCBI Taxonomy" id="2953684"/>
    <lineage>
        <taxon>Bacteria</taxon>
        <taxon>Bacillati</taxon>
        <taxon>Cyanobacteriota</taxon>
        <taxon>Cyanophyceae</taxon>
        <taxon>Oscillatoriophycideae</taxon>
        <taxon>Oscillatoriales</taxon>
        <taxon>Laspinemataceae</taxon>
        <taxon>Laspinema</taxon>
        <taxon>Laspinema palackyanum</taxon>
    </lineage>
</organism>
<proteinExistence type="predicted"/>
<dbReference type="EMBL" id="JAMXFF010000052">
    <property type="protein sequence ID" value="MCT7969520.1"/>
    <property type="molecule type" value="Genomic_DNA"/>
</dbReference>
<protein>
    <submittedName>
        <fullName evidence="1">Uncharacterized protein</fullName>
    </submittedName>
</protein>
<accession>A0ABT2MXQ4</accession>
<gene>
    <name evidence="1" type="ORF">NG799_24710</name>
</gene>
<evidence type="ECO:0000313" key="1">
    <source>
        <dbReference type="EMBL" id="MCT7969520.1"/>
    </source>
</evidence>
<comment type="caution">
    <text evidence="1">The sequence shown here is derived from an EMBL/GenBank/DDBJ whole genome shotgun (WGS) entry which is preliminary data.</text>
</comment>
<reference evidence="1 2" key="1">
    <citation type="journal article" date="2022" name="Front. Microbiol.">
        <title>High genomic differentiation and limited gene flow indicate recent cryptic speciation within the genus Laspinema (cyanobacteria).</title>
        <authorList>
            <person name="Stanojkovic A."/>
            <person name="Skoupy S."/>
            <person name="Skaloud P."/>
            <person name="Dvorak P."/>
        </authorList>
    </citation>
    <scope>NUCLEOTIDE SEQUENCE [LARGE SCALE GENOMIC DNA]</scope>
    <source>
        <strain evidence="1 2">D2a</strain>
    </source>
</reference>
<sequence>MLFTLNCTSGPLPLARGGLGWGPPDVAKPRHEKQVSPASIQALKPEKVRYVAIASKRDPTLTLPLPRGGDRK</sequence>
<evidence type="ECO:0000313" key="2">
    <source>
        <dbReference type="Proteomes" id="UP001525890"/>
    </source>
</evidence>
<dbReference type="Proteomes" id="UP001525890">
    <property type="component" value="Unassembled WGS sequence"/>
</dbReference>
<keyword evidence="2" id="KW-1185">Reference proteome</keyword>
<name>A0ABT2MXQ4_9CYAN</name>
<dbReference type="RefSeq" id="WP_368008977.1">
    <property type="nucleotide sequence ID" value="NZ_JAMXFF010000052.1"/>
</dbReference>